<dbReference type="EMBL" id="BOOP01000048">
    <property type="protein sequence ID" value="GII42957.1"/>
    <property type="molecule type" value="Genomic_DNA"/>
</dbReference>
<reference evidence="1 2" key="1">
    <citation type="submission" date="2021-01" db="EMBL/GenBank/DDBJ databases">
        <title>Whole genome shotgun sequence of Planotetraspora phitsanulokensis NBRC 104273.</title>
        <authorList>
            <person name="Komaki H."/>
            <person name="Tamura T."/>
        </authorList>
    </citation>
    <scope>NUCLEOTIDE SEQUENCE [LARGE SCALE GENOMIC DNA]</scope>
    <source>
        <strain evidence="1 2">NBRC 104273</strain>
    </source>
</reference>
<comment type="caution">
    <text evidence="1">The sequence shown here is derived from an EMBL/GenBank/DDBJ whole genome shotgun (WGS) entry which is preliminary data.</text>
</comment>
<evidence type="ECO:0000313" key="1">
    <source>
        <dbReference type="EMBL" id="GII42957.1"/>
    </source>
</evidence>
<protein>
    <submittedName>
        <fullName evidence="1">Uncharacterized protein</fullName>
    </submittedName>
</protein>
<dbReference type="Proteomes" id="UP000622547">
    <property type="component" value="Unassembled WGS sequence"/>
</dbReference>
<evidence type="ECO:0000313" key="2">
    <source>
        <dbReference type="Proteomes" id="UP000622547"/>
    </source>
</evidence>
<sequence>MNERDIRRGRAQYDSLRLESLTELRALLRSVQDTANSLTGRIEFGRLDRYDMDSVAALVDAAVAAGRKAAELAVFDKVEHLVPTVDDADDEAGS</sequence>
<gene>
    <name evidence="1" type="ORF">Pph01_79600</name>
</gene>
<dbReference type="RefSeq" id="WP_204078369.1">
    <property type="nucleotide sequence ID" value="NZ_BOOP01000048.1"/>
</dbReference>
<proteinExistence type="predicted"/>
<accession>A0A8J3UFW8</accession>
<keyword evidence="2" id="KW-1185">Reference proteome</keyword>
<dbReference type="AlphaFoldDB" id="A0A8J3UFW8"/>
<organism evidence="1 2">
    <name type="scientific">Planotetraspora phitsanulokensis</name>
    <dbReference type="NCBI Taxonomy" id="575192"/>
    <lineage>
        <taxon>Bacteria</taxon>
        <taxon>Bacillati</taxon>
        <taxon>Actinomycetota</taxon>
        <taxon>Actinomycetes</taxon>
        <taxon>Streptosporangiales</taxon>
        <taxon>Streptosporangiaceae</taxon>
        <taxon>Planotetraspora</taxon>
    </lineage>
</organism>
<name>A0A8J3UFW8_9ACTN</name>